<gene>
    <name evidence="4" type="ORF">BGT96224V2_LOCUS6732</name>
</gene>
<dbReference type="Pfam" id="PF13414">
    <property type="entry name" value="TPR_11"/>
    <property type="match status" value="1"/>
</dbReference>
<dbReference type="AlphaFoldDB" id="A0A381LJB5"/>
<sequence length="957" mass="108523">MTSSSTSISIGSLDALLYRLETLQSIPELSDLVTLYHDGDYKTILQTPASQSLIQGYVENLNTNELAHQISFAEEELGGKVGPLKVFIIGLAAFDAFLQANVTGPPSDWHQVYPAREETRAKCLKALEVDGVSIYQHIPHIELFCLARDIFTHFFPREIDQIVTDCKWMRLRINSFHQRMLSTFSGGRLSDSNLLQDEMDMLLKELDEEILSSDSEFSTGQKIQYLLEKVQTYIMQGLESKAREELQRAKTISGFRHVLSGALGKKTKFQEDNLSQLVVFAKSKCFEKIQDQLSSTHNGDSTSVAVPEAFDLNDDTLLESISFVKSGQDKIDSKLPPELADLEPDNQPNLSPLDQITLLTEATLKDNFSPLDALKSEEILPYATRVLMDKPTNWQIYTQALIVRSRIESHRSRTKERSILQLQAVVDQIIADTQENLEPKDPNGIPEIQVTSFLPKAKLHESAPVRERLKYVHSLNTPSRFELETELAYAWAAVGSMFSALEIFKRLHLWAEVALCYHSASQENKARRIIRRQLYYSVKGEVIDHYDIGAPEVASEEWEGDIRPSPPHAPRLWCILGDLDNDPECWKRAWEISNHRYARAQRTLGEYWVKSGDLEMAREAYVQASSVNRQNEDTWSRLGDLNLKLGKWDDAIASFQYAITLDDRNATTYSNLGSALISKHKYISALQKAANKKADSEPTKELLNLIEGEVEISCTHRQYQDPKVILEQAMRAFKRGASLAHTNWRMWDNVLTVALNLCPPFFPDVLLALRNIVRIRAPSLGENSVDIDALSRLVAEVISQEHVAKPHASVEELADDGIYTLPRGSLAYNTLYFLETDVIPLITARGELYELAEKMALYRKDFAGALEFAEKAWRSCMRGDAWLLEEPRWATVVRSTVRLVDGWENYGPLLKAKDGMNVETMWKAKARKALQAVLRKAVDTWEESEGWQVLQARLDDL</sequence>
<reference evidence="4" key="1">
    <citation type="submission" date="2018-07" db="EMBL/GenBank/DDBJ databases">
        <authorList>
            <person name="Quirk P.G."/>
            <person name="Krulwich T.A."/>
        </authorList>
    </citation>
    <scope>NUCLEOTIDE SEQUENCE</scope>
    <source>
        <strain evidence="4">96224</strain>
    </source>
</reference>
<evidence type="ECO:0000256" key="3">
    <source>
        <dbReference type="PROSITE-ProRule" id="PRU00339"/>
    </source>
</evidence>
<dbReference type="SUPFAM" id="SSF48452">
    <property type="entry name" value="TPR-like"/>
    <property type="match status" value="1"/>
</dbReference>
<dbReference type="EMBL" id="UIGY01000242">
    <property type="protein sequence ID" value="SUZ13602.1"/>
    <property type="molecule type" value="Genomic_DNA"/>
</dbReference>
<organism evidence="4">
    <name type="scientific">Blumeria graminis f. sp. tritici 96224</name>
    <dbReference type="NCBI Taxonomy" id="1268274"/>
    <lineage>
        <taxon>Eukaryota</taxon>
        <taxon>Fungi</taxon>
        <taxon>Dikarya</taxon>
        <taxon>Ascomycota</taxon>
        <taxon>Pezizomycotina</taxon>
        <taxon>Leotiomycetes</taxon>
        <taxon>Erysiphales</taxon>
        <taxon>Erysiphaceae</taxon>
        <taxon>Blumeria</taxon>
    </lineage>
</organism>
<dbReference type="InterPro" id="IPR044244">
    <property type="entry name" value="TTC27/Emw1"/>
</dbReference>
<evidence type="ECO:0000313" key="4">
    <source>
        <dbReference type="EMBL" id="SUZ13602.1"/>
    </source>
</evidence>
<dbReference type="InterPro" id="IPR019734">
    <property type="entry name" value="TPR_rpt"/>
</dbReference>
<dbReference type="PANTHER" id="PTHR16193:SF0">
    <property type="entry name" value="TETRATRICOPEPTIDE REPEAT PROTEIN 27"/>
    <property type="match status" value="1"/>
</dbReference>
<protein>
    <submittedName>
        <fullName evidence="4">Bgt-2054</fullName>
    </submittedName>
</protein>
<dbReference type="SMART" id="SM00028">
    <property type="entry name" value="TPR"/>
    <property type="match status" value="2"/>
</dbReference>
<evidence type="ECO:0000256" key="1">
    <source>
        <dbReference type="ARBA" id="ARBA00022737"/>
    </source>
</evidence>
<proteinExistence type="predicted"/>
<name>A0A381LJB5_BLUGR</name>
<accession>A0A381LJB5</accession>
<dbReference type="PROSITE" id="PS50005">
    <property type="entry name" value="TPR"/>
    <property type="match status" value="2"/>
</dbReference>
<dbReference type="InterPro" id="IPR011990">
    <property type="entry name" value="TPR-like_helical_dom_sf"/>
</dbReference>
<evidence type="ECO:0000256" key="2">
    <source>
        <dbReference type="ARBA" id="ARBA00022803"/>
    </source>
</evidence>
<keyword evidence="1" id="KW-0677">Repeat</keyword>
<keyword evidence="2 3" id="KW-0802">TPR repeat</keyword>
<dbReference type="PANTHER" id="PTHR16193">
    <property type="entry name" value="TETRATRICOPEPTIDE REPEAT PROTEIN 27"/>
    <property type="match status" value="1"/>
</dbReference>
<feature type="repeat" description="TPR" evidence="3">
    <location>
        <begin position="598"/>
        <end position="631"/>
    </location>
</feature>
<dbReference type="Gene3D" id="1.25.40.10">
    <property type="entry name" value="Tetratricopeptide repeat domain"/>
    <property type="match status" value="1"/>
</dbReference>
<feature type="repeat" description="TPR" evidence="3">
    <location>
        <begin position="632"/>
        <end position="665"/>
    </location>
</feature>
<dbReference type="OrthoDB" id="1936594at2759"/>